<proteinExistence type="predicted"/>
<evidence type="ECO:0000313" key="2">
    <source>
        <dbReference type="EMBL" id="MBR7631383.1"/>
    </source>
</evidence>
<feature type="region of interest" description="Disordered" evidence="1">
    <location>
        <begin position="71"/>
        <end position="91"/>
    </location>
</feature>
<feature type="compositionally biased region" description="Polar residues" evidence="1">
    <location>
        <begin position="73"/>
        <end position="85"/>
    </location>
</feature>
<gene>
    <name evidence="2" type="ORF">KAT72_20850</name>
</gene>
<evidence type="ECO:0000313" key="3">
    <source>
        <dbReference type="Proteomes" id="UP000675653"/>
    </source>
</evidence>
<organism evidence="2 3">
    <name type="scientific">Aeromonas popoffii</name>
    <dbReference type="NCBI Taxonomy" id="70856"/>
    <lineage>
        <taxon>Bacteria</taxon>
        <taxon>Pseudomonadati</taxon>
        <taxon>Pseudomonadota</taxon>
        <taxon>Gammaproteobacteria</taxon>
        <taxon>Aeromonadales</taxon>
        <taxon>Aeromonadaceae</taxon>
        <taxon>Aeromonas</taxon>
    </lineage>
</organism>
<evidence type="ECO:0000256" key="1">
    <source>
        <dbReference type="SAM" id="MobiDB-lite"/>
    </source>
</evidence>
<sequence>MSTNSNTKMSKKEMLAAINQQHGTMIELGLDGKDAVISLVKIAEITGRRHDNLMERVRSFIDEQELGGPLKNQAASSEQLATSGDGQELGSGPNNWGADFLYEATTYLDAQCKERPTYNLNREAFLDFILSMNGESVAAIRKTYIRAFKALEQMALDEMHHEVAAVRLQLEHKQRSESIDELIKRACK</sequence>
<accession>A0ABS5GW57</accession>
<dbReference type="RefSeq" id="WP_212514774.1">
    <property type="nucleotide sequence ID" value="NZ_CAWQDX010000105.1"/>
</dbReference>
<dbReference type="Proteomes" id="UP000675653">
    <property type="component" value="Unassembled WGS sequence"/>
</dbReference>
<protein>
    <submittedName>
        <fullName evidence="2">Rha family transcriptional regulator</fullName>
    </submittedName>
</protein>
<name>A0ABS5GW57_9GAMM</name>
<dbReference type="EMBL" id="JAGRZL010000078">
    <property type="protein sequence ID" value="MBR7631383.1"/>
    <property type="molecule type" value="Genomic_DNA"/>
</dbReference>
<dbReference type="Pfam" id="PF09669">
    <property type="entry name" value="Phage_pRha"/>
    <property type="match status" value="1"/>
</dbReference>
<dbReference type="InterPro" id="IPR014054">
    <property type="entry name" value="Phage_regulatory_Rha"/>
</dbReference>
<keyword evidence="3" id="KW-1185">Reference proteome</keyword>
<comment type="caution">
    <text evidence="2">The sequence shown here is derived from an EMBL/GenBank/DDBJ whole genome shotgun (WGS) entry which is preliminary data.</text>
</comment>
<reference evidence="2 3" key="1">
    <citation type="submission" date="2021-04" db="EMBL/GenBank/DDBJ databases">
        <title>Draft Genome of Aeromonas popoffii ID682, isolated from a natural water source in Idaho.</title>
        <authorList>
            <person name="Testerman T."/>
            <person name="Graf J."/>
        </authorList>
    </citation>
    <scope>NUCLEOTIDE SEQUENCE [LARGE SCALE GENOMIC DNA]</scope>
    <source>
        <strain evidence="2 3">ID682</strain>
    </source>
</reference>